<keyword evidence="2" id="KW-1185">Reference proteome</keyword>
<dbReference type="AlphaFoldDB" id="A0A2T0K374"/>
<comment type="caution">
    <text evidence="1">The sequence shown here is derived from an EMBL/GenBank/DDBJ whole genome shotgun (WGS) entry which is preliminary data.</text>
</comment>
<evidence type="ECO:0000313" key="2">
    <source>
        <dbReference type="Proteomes" id="UP000239415"/>
    </source>
</evidence>
<proteinExistence type="predicted"/>
<sequence>MLVAPSRRESRLDDSAERPSVLILRAWREGPDEVRVRAIAVTPHASREVATAASVNDACAVVRRWLEELGDG</sequence>
<dbReference type="Proteomes" id="UP000239415">
    <property type="component" value="Unassembled WGS sequence"/>
</dbReference>
<gene>
    <name evidence="1" type="ORF">CLV67_11670</name>
</gene>
<reference evidence="1 2" key="1">
    <citation type="submission" date="2018-03" db="EMBL/GenBank/DDBJ databases">
        <title>Genomic Encyclopedia of Archaeal and Bacterial Type Strains, Phase II (KMG-II): from individual species to whole genera.</title>
        <authorList>
            <person name="Goeker M."/>
        </authorList>
    </citation>
    <scope>NUCLEOTIDE SEQUENCE [LARGE SCALE GENOMIC DNA]</scope>
    <source>
        <strain evidence="1 2">DSM 43146</strain>
    </source>
</reference>
<protein>
    <submittedName>
        <fullName evidence="1">Uncharacterized protein</fullName>
    </submittedName>
</protein>
<dbReference type="EMBL" id="PVMZ01000016">
    <property type="protein sequence ID" value="PRX17294.1"/>
    <property type="molecule type" value="Genomic_DNA"/>
</dbReference>
<name>A0A2T0K374_9ACTN</name>
<evidence type="ECO:0000313" key="1">
    <source>
        <dbReference type="EMBL" id="PRX17294.1"/>
    </source>
</evidence>
<organism evidence="1 2">
    <name type="scientific">Actinoplanes italicus</name>
    <dbReference type="NCBI Taxonomy" id="113567"/>
    <lineage>
        <taxon>Bacteria</taxon>
        <taxon>Bacillati</taxon>
        <taxon>Actinomycetota</taxon>
        <taxon>Actinomycetes</taxon>
        <taxon>Micromonosporales</taxon>
        <taxon>Micromonosporaceae</taxon>
        <taxon>Actinoplanes</taxon>
    </lineage>
</organism>
<accession>A0A2T0K374</accession>